<comment type="caution">
    <text evidence="5">The sequence shown here is derived from an EMBL/GenBank/DDBJ whole genome shotgun (WGS) entry which is preliminary data.</text>
</comment>
<name>A0A9D2S737_9FIRM</name>
<protein>
    <submittedName>
        <fullName evidence="5">1-acyl-sn-glycerol-3-phosphate acyltransferase</fullName>
    </submittedName>
</protein>
<dbReference type="PANTHER" id="PTHR10434:SF11">
    <property type="entry name" value="1-ACYL-SN-GLYCEROL-3-PHOSPHATE ACYLTRANSFERASE"/>
    <property type="match status" value="1"/>
</dbReference>
<keyword evidence="3" id="KW-0472">Membrane</keyword>
<dbReference type="Proteomes" id="UP000824211">
    <property type="component" value="Unassembled WGS sequence"/>
</dbReference>
<keyword evidence="3" id="KW-0812">Transmembrane</keyword>
<evidence type="ECO:0000313" key="6">
    <source>
        <dbReference type="Proteomes" id="UP000824211"/>
    </source>
</evidence>
<dbReference type="Pfam" id="PF01553">
    <property type="entry name" value="Acyltransferase"/>
    <property type="match status" value="1"/>
</dbReference>
<dbReference type="SUPFAM" id="SSF69593">
    <property type="entry name" value="Glycerol-3-phosphate (1)-acyltransferase"/>
    <property type="match status" value="1"/>
</dbReference>
<dbReference type="CDD" id="cd07989">
    <property type="entry name" value="LPLAT_AGPAT-like"/>
    <property type="match status" value="1"/>
</dbReference>
<evidence type="ECO:0000256" key="3">
    <source>
        <dbReference type="SAM" id="Phobius"/>
    </source>
</evidence>
<keyword evidence="2 5" id="KW-0012">Acyltransferase</keyword>
<evidence type="ECO:0000256" key="2">
    <source>
        <dbReference type="ARBA" id="ARBA00023315"/>
    </source>
</evidence>
<dbReference type="PANTHER" id="PTHR10434">
    <property type="entry name" value="1-ACYL-SN-GLYCEROL-3-PHOSPHATE ACYLTRANSFERASE"/>
    <property type="match status" value="1"/>
</dbReference>
<dbReference type="EMBL" id="DWXX01000130">
    <property type="protein sequence ID" value="HJB59443.1"/>
    <property type="molecule type" value="Genomic_DNA"/>
</dbReference>
<organism evidence="5 6">
    <name type="scientific">Candidatus Faecalibacterium faecipullorum</name>
    <dbReference type="NCBI Taxonomy" id="2838578"/>
    <lineage>
        <taxon>Bacteria</taxon>
        <taxon>Bacillati</taxon>
        <taxon>Bacillota</taxon>
        <taxon>Clostridia</taxon>
        <taxon>Eubacteriales</taxon>
        <taxon>Oscillospiraceae</taxon>
        <taxon>Faecalibacterium</taxon>
    </lineage>
</organism>
<gene>
    <name evidence="5" type="ORF">H9771_07310</name>
</gene>
<sequence>MLYPVILTGAWLVWHIVFRIQVIGRENLKKIQTAGFILAPTHISAIDPVFIAIARFWGKRMVVFAKKELFEINPLLTWFLKQCGCVQVRGTKDEMETMNKTIEECRNGRGLLLFPEGTREKEGKLLTPKSGLFVVAAGAGTDVIPCRVLYDTPDGRMKLFCRVRVVFGEPMPAEQFAMEGRRDIKKLKANKQALTAAWIDIGQRYGFGTAACA</sequence>
<reference evidence="5" key="1">
    <citation type="journal article" date="2021" name="PeerJ">
        <title>Extensive microbial diversity within the chicken gut microbiome revealed by metagenomics and culture.</title>
        <authorList>
            <person name="Gilroy R."/>
            <person name="Ravi A."/>
            <person name="Getino M."/>
            <person name="Pursley I."/>
            <person name="Horton D.L."/>
            <person name="Alikhan N.F."/>
            <person name="Baker D."/>
            <person name="Gharbi K."/>
            <person name="Hall N."/>
            <person name="Watson M."/>
            <person name="Adriaenssens E.M."/>
            <person name="Foster-Nyarko E."/>
            <person name="Jarju S."/>
            <person name="Secka A."/>
            <person name="Antonio M."/>
            <person name="Oren A."/>
            <person name="Chaudhuri R.R."/>
            <person name="La Ragione R."/>
            <person name="Hildebrand F."/>
            <person name="Pallen M.J."/>
        </authorList>
    </citation>
    <scope>NUCLEOTIDE SEQUENCE</scope>
    <source>
        <strain evidence="5">ChiHjej9B8-13557</strain>
    </source>
</reference>
<reference evidence="5" key="2">
    <citation type="submission" date="2021-04" db="EMBL/GenBank/DDBJ databases">
        <authorList>
            <person name="Gilroy R."/>
        </authorList>
    </citation>
    <scope>NUCLEOTIDE SEQUENCE</scope>
    <source>
        <strain evidence="5">ChiHjej9B8-13557</strain>
    </source>
</reference>
<dbReference type="GO" id="GO:0006654">
    <property type="term" value="P:phosphatidic acid biosynthetic process"/>
    <property type="evidence" value="ECO:0007669"/>
    <property type="project" value="TreeGrafter"/>
</dbReference>
<keyword evidence="3" id="KW-1133">Transmembrane helix</keyword>
<keyword evidence="1" id="KW-0808">Transferase</keyword>
<evidence type="ECO:0000259" key="4">
    <source>
        <dbReference type="SMART" id="SM00563"/>
    </source>
</evidence>
<evidence type="ECO:0000313" key="5">
    <source>
        <dbReference type="EMBL" id="HJB59443.1"/>
    </source>
</evidence>
<dbReference type="AlphaFoldDB" id="A0A9D2S737"/>
<dbReference type="SMART" id="SM00563">
    <property type="entry name" value="PlsC"/>
    <property type="match status" value="1"/>
</dbReference>
<feature type="transmembrane region" description="Helical" evidence="3">
    <location>
        <begin position="35"/>
        <end position="57"/>
    </location>
</feature>
<feature type="domain" description="Phospholipid/glycerol acyltransferase" evidence="4">
    <location>
        <begin position="36"/>
        <end position="151"/>
    </location>
</feature>
<dbReference type="GO" id="GO:0003841">
    <property type="term" value="F:1-acylglycerol-3-phosphate O-acyltransferase activity"/>
    <property type="evidence" value="ECO:0007669"/>
    <property type="project" value="TreeGrafter"/>
</dbReference>
<accession>A0A9D2S737</accession>
<dbReference type="InterPro" id="IPR002123">
    <property type="entry name" value="Plipid/glycerol_acylTrfase"/>
</dbReference>
<proteinExistence type="predicted"/>
<evidence type="ECO:0000256" key="1">
    <source>
        <dbReference type="ARBA" id="ARBA00022679"/>
    </source>
</evidence>